<dbReference type="InterPro" id="IPR051201">
    <property type="entry name" value="Chloro_Bact_Ser_Proteases"/>
</dbReference>
<feature type="domain" description="PDZ" evidence="4">
    <location>
        <begin position="244"/>
        <end position="333"/>
    </location>
</feature>
<dbReference type="Pfam" id="PF13180">
    <property type="entry name" value="PDZ_2"/>
    <property type="match status" value="1"/>
</dbReference>
<dbReference type="SMART" id="SM00228">
    <property type="entry name" value="PDZ"/>
    <property type="match status" value="2"/>
</dbReference>
<dbReference type="InterPro" id="IPR001940">
    <property type="entry name" value="Peptidase_S1C"/>
</dbReference>
<feature type="region of interest" description="Disordered" evidence="3">
    <location>
        <begin position="356"/>
        <end position="375"/>
    </location>
</feature>
<reference evidence="5 6" key="1">
    <citation type="submission" date="2021-03" db="EMBL/GenBank/DDBJ databases">
        <title>Genomic and phenotypic characterization of Chloracidobacterium isolates provides evidence for multiple species.</title>
        <authorList>
            <person name="Saini M.K."/>
            <person name="Costas A.M.G."/>
            <person name="Tank M."/>
            <person name="Bryant D.A."/>
        </authorList>
    </citation>
    <scope>NUCLEOTIDE SEQUENCE [LARGE SCALE GENOMIC DNA]</scope>
    <source>
        <strain evidence="5 6">BV2-C</strain>
    </source>
</reference>
<dbReference type="Pfam" id="PF13365">
    <property type="entry name" value="Trypsin_2"/>
    <property type="match status" value="1"/>
</dbReference>
<dbReference type="PANTHER" id="PTHR43343:SF3">
    <property type="entry name" value="PROTEASE DO-LIKE 8, CHLOROPLASTIC"/>
    <property type="match status" value="1"/>
</dbReference>
<evidence type="ECO:0000313" key="6">
    <source>
        <dbReference type="Proteomes" id="UP000676506"/>
    </source>
</evidence>
<dbReference type="SUPFAM" id="SSF50494">
    <property type="entry name" value="Trypsin-like serine proteases"/>
    <property type="match status" value="1"/>
</dbReference>
<dbReference type="Gene3D" id="2.30.42.10">
    <property type="match status" value="2"/>
</dbReference>
<dbReference type="Gene3D" id="2.40.10.120">
    <property type="match status" value="1"/>
</dbReference>
<keyword evidence="1" id="KW-0645">Protease</keyword>
<dbReference type="RefSeq" id="WP_211428531.1">
    <property type="nucleotide sequence ID" value="NZ_CP072648.1"/>
</dbReference>
<dbReference type="InterPro" id="IPR009003">
    <property type="entry name" value="Peptidase_S1_PA"/>
</dbReference>
<sequence length="485" mass="51363">MTPRERSARWTGLGLALAGAVGLGVFWGQHLTISQATPNPTTDALSLAFSQVAQNARPSVVNIRAAGPSLARGMGGATGSGFVIDRDGHVVTNLHVVQNAARLTVRLADGTQLPARFVAGDAETDLAVLKLVGRISVPPLAFGDSDALRVGEWVVAIGSPFGLDQTVTTGVISAKDRVTDRRNNLQQFLQTDAAINFGNSGGPLLNLAGEVIGVNTQIASRDGSYSGIGFALPSITVREVARQLIERGQVSRSLLGVQVDRVTPQFARIYGLPDEQGALIQYVEEGGAAYAAGLRSGDVVVAYANRRITSERDLIRELAATPGDTTVEVRYFRNGKPAAVTLRTEERTSSAIQTMRPRFERRGGPSSDASPEEPETTLRRLGLNVSDASPLKLMQLGVKDIYTGQAGALITEVSPVGLAAENGLQEGMLITAVNRRPVRTADDFLGALAALRPGDDLVLAVSRPLGRAPQGERRAVTNFFSFTLP</sequence>
<organism evidence="5 6">
    <name type="scientific">Chloracidobacterium validum</name>
    <dbReference type="NCBI Taxonomy" id="2821543"/>
    <lineage>
        <taxon>Bacteria</taxon>
        <taxon>Pseudomonadati</taxon>
        <taxon>Acidobacteriota</taxon>
        <taxon>Terriglobia</taxon>
        <taxon>Terriglobales</taxon>
        <taxon>Acidobacteriaceae</taxon>
        <taxon>Chloracidobacterium</taxon>
    </lineage>
</organism>
<dbReference type="PROSITE" id="PS50106">
    <property type="entry name" value="PDZ"/>
    <property type="match status" value="1"/>
</dbReference>
<dbReference type="InterPro" id="IPR036034">
    <property type="entry name" value="PDZ_sf"/>
</dbReference>
<evidence type="ECO:0000256" key="3">
    <source>
        <dbReference type="SAM" id="MobiDB-lite"/>
    </source>
</evidence>
<dbReference type="EMBL" id="CP072648">
    <property type="protein sequence ID" value="QUW02640.1"/>
    <property type="molecule type" value="Genomic_DNA"/>
</dbReference>
<accession>A0ABX8BC43</accession>
<keyword evidence="6" id="KW-1185">Reference proteome</keyword>
<evidence type="ECO:0000256" key="1">
    <source>
        <dbReference type="ARBA" id="ARBA00022670"/>
    </source>
</evidence>
<evidence type="ECO:0000259" key="4">
    <source>
        <dbReference type="PROSITE" id="PS50106"/>
    </source>
</evidence>
<dbReference type="Proteomes" id="UP000676506">
    <property type="component" value="Chromosome 1"/>
</dbReference>
<proteinExistence type="predicted"/>
<dbReference type="SUPFAM" id="SSF50156">
    <property type="entry name" value="PDZ domain-like"/>
    <property type="match status" value="2"/>
</dbReference>
<dbReference type="Pfam" id="PF00595">
    <property type="entry name" value="PDZ"/>
    <property type="match status" value="1"/>
</dbReference>
<dbReference type="PANTHER" id="PTHR43343">
    <property type="entry name" value="PEPTIDASE S12"/>
    <property type="match status" value="1"/>
</dbReference>
<dbReference type="PRINTS" id="PR00834">
    <property type="entry name" value="PROTEASES2C"/>
</dbReference>
<evidence type="ECO:0000313" key="5">
    <source>
        <dbReference type="EMBL" id="QUW02640.1"/>
    </source>
</evidence>
<dbReference type="InterPro" id="IPR001478">
    <property type="entry name" value="PDZ"/>
</dbReference>
<keyword evidence="2" id="KW-0378">Hydrolase</keyword>
<gene>
    <name evidence="5" type="ORF">J8C06_09870</name>
</gene>
<name>A0ABX8BC43_9BACT</name>
<evidence type="ECO:0000256" key="2">
    <source>
        <dbReference type="ARBA" id="ARBA00022801"/>
    </source>
</evidence>
<protein>
    <submittedName>
        <fullName evidence="5">Trypsin-like peptidase domain-containing protein</fullName>
    </submittedName>
</protein>